<organism evidence="1">
    <name type="scientific">Siphoviridae sp. ctvok7</name>
    <dbReference type="NCBI Taxonomy" id="2827596"/>
    <lineage>
        <taxon>Viruses</taxon>
        <taxon>Duplodnaviria</taxon>
        <taxon>Heunggongvirae</taxon>
        <taxon>Uroviricota</taxon>
        <taxon>Caudoviricetes</taxon>
    </lineage>
</organism>
<name>A0A8S5LLQ7_9CAUD</name>
<protein>
    <submittedName>
        <fullName evidence="1">Uncharacterized protein</fullName>
    </submittedName>
</protein>
<sequence length="177" mass="17675">MGLNPQIIGKEMPHGFAGCYARQPDMIVETRPAGGEAAIPFGTPLVYDAAKPAVVAAGAGFTAAAFAGVAGFEIKSALTYLDQQAGQYAPGEAVSVFQRGSINVKCTGGTPALGGAVYVLAAKSAQGDLANAAVGDFVASADSTTAANTVQLTNCQWGGPADANGIAELVILTKLNA</sequence>
<proteinExistence type="predicted"/>
<dbReference type="EMBL" id="BK015871">
    <property type="protein sequence ID" value="DAD70886.1"/>
    <property type="molecule type" value="Genomic_DNA"/>
</dbReference>
<reference evidence="1" key="1">
    <citation type="journal article" date="2021" name="Proc. Natl. Acad. Sci. U.S.A.">
        <title>A Catalog of Tens of Thousands of Viruses from Human Metagenomes Reveals Hidden Associations with Chronic Diseases.</title>
        <authorList>
            <person name="Tisza M.J."/>
            <person name="Buck C.B."/>
        </authorList>
    </citation>
    <scope>NUCLEOTIDE SEQUENCE</scope>
    <source>
        <strain evidence="1">Ctvok7</strain>
    </source>
</reference>
<dbReference type="Pfam" id="PF22758">
    <property type="entry name" value="Phage_cement"/>
    <property type="match status" value="1"/>
</dbReference>
<accession>A0A8S5LLQ7</accession>
<evidence type="ECO:0000313" key="1">
    <source>
        <dbReference type="EMBL" id="DAD70886.1"/>
    </source>
</evidence>
<dbReference type="InterPro" id="IPR054438">
    <property type="entry name" value="Struct_cement_gp24/gp6"/>
</dbReference>